<dbReference type="OrthoDB" id="122286at2"/>
<dbReference type="SUPFAM" id="SSF46785">
    <property type="entry name" value="Winged helix' DNA-binding domain"/>
    <property type="match status" value="1"/>
</dbReference>
<dbReference type="RefSeq" id="WP_035061678.1">
    <property type="nucleotide sequence ID" value="NZ_AXCZ01000136.1"/>
</dbReference>
<dbReference type="Proteomes" id="UP000054314">
    <property type="component" value="Unassembled WGS sequence"/>
</dbReference>
<dbReference type="PANTHER" id="PTHR33169">
    <property type="entry name" value="PADR-FAMILY TRANSCRIPTIONAL REGULATOR"/>
    <property type="match status" value="1"/>
</dbReference>
<dbReference type="EMBL" id="AXCZ01000136">
    <property type="protein sequence ID" value="KGM10667.1"/>
    <property type="molecule type" value="Genomic_DNA"/>
</dbReference>
<proteinExistence type="predicted"/>
<dbReference type="AlphaFoldDB" id="A0A0A0BSN5"/>
<dbReference type="Pfam" id="PF03551">
    <property type="entry name" value="PadR"/>
    <property type="match status" value="1"/>
</dbReference>
<dbReference type="InterPro" id="IPR036388">
    <property type="entry name" value="WH-like_DNA-bd_sf"/>
</dbReference>
<comment type="caution">
    <text evidence="2">The sequence shown here is derived from an EMBL/GenBank/DDBJ whole genome shotgun (WGS) entry which is preliminary data.</text>
</comment>
<name>A0A0A0BSN5_9CELL</name>
<evidence type="ECO:0000313" key="3">
    <source>
        <dbReference type="Proteomes" id="UP000054314"/>
    </source>
</evidence>
<evidence type="ECO:0000313" key="2">
    <source>
        <dbReference type="EMBL" id="KGM10667.1"/>
    </source>
</evidence>
<dbReference type="Gene3D" id="1.10.10.10">
    <property type="entry name" value="Winged helix-like DNA-binding domain superfamily/Winged helix DNA-binding domain"/>
    <property type="match status" value="1"/>
</dbReference>
<accession>A0A0A0BSN5</accession>
<feature type="domain" description="Transcription regulator PadR N-terminal" evidence="1">
    <location>
        <begin position="16"/>
        <end position="87"/>
    </location>
</feature>
<dbReference type="InterPro" id="IPR005149">
    <property type="entry name" value="Tscrpt_reg_PadR_N"/>
</dbReference>
<protein>
    <submittedName>
        <fullName evidence="2">PadR family transcriptional regulator</fullName>
    </submittedName>
</protein>
<keyword evidence="3" id="KW-1185">Reference proteome</keyword>
<dbReference type="InterPro" id="IPR052509">
    <property type="entry name" value="Metal_resp_DNA-bind_regulator"/>
</dbReference>
<sequence length="125" mass="13569">MAQEPQLLKGILPMLVLATLTEGPSYGYELVTRLRTSGLPGLTAGTLYPVLARLERDQLLTTRLVPSPSGPARKYYEVTAAGDARLQRAVLDWHELSATVARVLAPRAHPADPAHLTHPPKDDTP</sequence>
<organism evidence="2 3">
    <name type="scientific">Cellulomonas bogoriensis 69B4 = DSM 16987</name>
    <dbReference type="NCBI Taxonomy" id="1386082"/>
    <lineage>
        <taxon>Bacteria</taxon>
        <taxon>Bacillati</taxon>
        <taxon>Actinomycetota</taxon>
        <taxon>Actinomycetes</taxon>
        <taxon>Micrococcales</taxon>
        <taxon>Cellulomonadaceae</taxon>
        <taxon>Cellulomonas</taxon>
    </lineage>
</organism>
<gene>
    <name evidence="2" type="ORF">N869_04370</name>
</gene>
<dbReference type="InterPro" id="IPR036390">
    <property type="entry name" value="WH_DNA-bd_sf"/>
</dbReference>
<evidence type="ECO:0000259" key="1">
    <source>
        <dbReference type="Pfam" id="PF03551"/>
    </source>
</evidence>
<dbReference type="PANTHER" id="PTHR33169:SF14">
    <property type="entry name" value="TRANSCRIPTIONAL REGULATOR RV3488"/>
    <property type="match status" value="1"/>
</dbReference>
<reference evidence="2 3" key="1">
    <citation type="submission" date="2013-08" db="EMBL/GenBank/DDBJ databases">
        <title>Genome sequencing of Cellulomonas bogoriensis 69B4.</title>
        <authorList>
            <person name="Chen F."/>
            <person name="Li Y."/>
            <person name="Wang G."/>
        </authorList>
    </citation>
    <scope>NUCLEOTIDE SEQUENCE [LARGE SCALE GENOMIC DNA]</scope>
    <source>
        <strain evidence="2 3">69B4</strain>
    </source>
</reference>